<dbReference type="AlphaFoldDB" id="A0A2X3XYJ0"/>
<gene>
    <name evidence="5" type="primary">dnaB</name>
    <name evidence="5" type="ORF">NCTC12278_00370</name>
</gene>
<feature type="compositionally biased region" description="Basic and acidic residues" evidence="2">
    <location>
        <begin position="359"/>
        <end position="368"/>
    </location>
</feature>
<dbReference type="KEGG" id="sfer:NCTC12278_00370"/>
<organism evidence="5 6">
    <name type="scientific">Streptococcus ferus</name>
    <dbReference type="NCBI Taxonomy" id="1345"/>
    <lineage>
        <taxon>Bacteria</taxon>
        <taxon>Bacillati</taxon>
        <taxon>Bacillota</taxon>
        <taxon>Bacilli</taxon>
        <taxon>Lactobacillales</taxon>
        <taxon>Streptococcaceae</taxon>
        <taxon>Streptococcus</taxon>
    </lineage>
</organism>
<evidence type="ECO:0000313" key="5">
    <source>
        <dbReference type="EMBL" id="SQF39512.1"/>
    </source>
</evidence>
<evidence type="ECO:0000259" key="4">
    <source>
        <dbReference type="Pfam" id="PF25888"/>
    </source>
</evidence>
<dbReference type="RefSeq" id="WP_018030975.1">
    <property type="nucleotide sequence ID" value="NZ_LS483343.1"/>
</dbReference>
<dbReference type="EMBL" id="LS483343">
    <property type="protein sequence ID" value="SQF39512.1"/>
    <property type="molecule type" value="Genomic_DNA"/>
</dbReference>
<dbReference type="Pfam" id="PF25888">
    <property type="entry name" value="WHD_DnaB"/>
    <property type="match status" value="1"/>
</dbReference>
<protein>
    <submittedName>
        <fullName evidence="5">Putative chromosome replication protein</fullName>
    </submittedName>
</protein>
<evidence type="ECO:0000256" key="2">
    <source>
        <dbReference type="SAM" id="MobiDB-lite"/>
    </source>
</evidence>
<reference evidence="5 6" key="1">
    <citation type="submission" date="2018-06" db="EMBL/GenBank/DDBJ databases">
        <authorList>
            <consortium name="Pathogen Informatics"/>
            <person name="Doyle S."/>
        </authorList>
    </citation>
    <scope>NUCLEOTIDE SEQUENCE [LARGE SCALE GENOMIC DNA]</scope>
    <source>
        <strain evidence="5 6">NCTC12278</strain>
    </source>
</reference>
<feature type="region of interest" description="Disordered" evidence="2">
    <location>
        <begin position="334"/>
        <end position="368"/>
    </location>
</feature>
<feature type="compositionally biased region" description="Polar residues" evidence="2">
    <location>
        <begin position="347"/>
        <end position="358"/>
    </location>
</feature>
<evidence type="ECO:0000313" key="6">
    <source>
        <dbReference type="Proteomes" id="UP000249495"/>
    </source>
</evidence>
<feature type="domain" description="Replicative helicase loading/DNA remodeling protein DnaB N-terminal winged helix" evidence="4">
    <location>
        <begin position="1"/>
        <end position="226"/>
    </location>
</feature>
<dbReference type="OrthoDB" id="2082007at2"/>
<dbReference type="Proteomes" id="UP000249495">
    <property type="component" value="Chromosome 1"/>
</dbReference>
<evidence type="ECO:0000259" key="3">
    <source>
        <dbReference type="Pfam" id="PF07261"/>
    </source>
</evidence>
<name>A0A2X3XYJ0_9STRE</name>
<keyword evidence="6" id="KW-1185">Reference proteome</keyword>
<comment type="similarity">
    <text evidence="1">Belongs to the DnaB/DnaD family.</text>
</comment>
<dbReference type="Pfam" id="PF07261">
    <property type="entry name" value="DnaB_2"/>
    <property type="match status" value="1"/>
</dbReference>
<dbReference type="InterPro" id="IPR006343">
    <property type="entry name" value="DnaB/C_C"/>
</dbReference>
<proteinExistence type="inferred from homology"/>
<feature type="domain" description="DnaB/C C-terminal" evidence="3">
    <location>
        <begin position="258"/>
        <end position="329"/>
    </location>
</feature>
<dbReference type="STRING" id="1123303.GCA_000372425_01663"/>
<evidence type="ECO:0000256" key="1">
    <source>
        <dbReference type="ARBA" id="ARBA00093462"/>
    </source>
</evidence>
<accession>A0A2X3XYJ0</accession>
<sequence length="387" mass="44176">MKPIDEFFYCRQNYLTPDTSSLMRFYYPLMGDGDLGLYLYFASFFDNGSQRHKFSEILNHMQFGMQAFEASLARLTALDLVAFYRQQGVYLIQLKPPLPAKDFLANPVYSRQLEQKIGQVALGYLALEDLSQAEDLSKDFSEVFGGGRQLNPKQAPSSKTQFDLDSFKNRMTSDGLRFSDPTKDVLGLNQLSEQYHLSWYDTYLLAKETAHRGVISLSRMRAKKEQPQAASGSQSFSPEELAIIQEAKGSKAEHYLANIKKLRHATITADERQLLDDLAEMSFLDEVINMMVLYTVNKSKSANLNKTYLMKVANDFAYQGVSSAEAALEKMRSFKEPQKKASKSRQPKSNVPEWSNQEYKNETSAEEQARLEAIKRQTLERLRKGEE</sequence>
<dbReference type="InterPro" id="IPR058660">
    <property type="entry name" value="WHD_DnaB"/>
</dbReference>